<dbReference type="AlphaFoldDB" id="A0A7M7JYP5"/>
<dbReference type="InterPro" id="IPR011993">
    <property type="entry name" value="PH-like_dom_sf"/>
</dbReference>
<dbReference type="InterPro" id="IPR018980">
    <property type="entry name" value="FERM_PH-like_C"/>
</dbReference>
<dbReference type="InterPro" id="IPR047145">
    <property type="entry name" value="FRMD6-like"/>
</dbReference>
<dbReference type="GO" id="GO:0035332">
    <property type="term" value="P:positive regulation of hippo signaling"/>
    <property type="evidence" value="ECO:0007669"/>
    <property type="project" value="TreeGrafter"/>
</dbReference>
<dbReference type="OrthoDB" id="5957665at2759"/>
<dbReference type="InterPro" id="IPR019749">
    <property type="entry name" value="Band_41_domain"/>
</dbReference>
<proteinExistence type="predicted"/>
<dbReference type="GO" id="GO:0070161">
    <property type="term" value="C:anchoring junction"/>
    <property type="evidence" value="ECO:0007669"/>
    <property type="project" value="UniProtKB-SubCell"/>
</dbReference>
<feature type="compositionally biased region" description="Polar residues" evidence="3">
    <location>
        <begin position="1"/>
        <end position="16"/>
    </location>
</feature>
<dbReference type="InterPro" id="IPR014352">
    <property type="entry name" value="FERM/acyl-CoA-bd_prot_sf"/>
</dbReference>
<feature type="region of interest" description="Disordered" evidence="3">
    <location>
        <begin position="763"/>
        <end position="801"/>
    </location>
</feature>
<dbReference type="CDD" id="cd17101">
    <property type="entry name" value="FERM_F1_PTPN13_like"/>
    <property type="match status" value="1"/>
</dbReference>
<protein>
    <recommendedName>
        <fullName evidence="4">FERM domain-containing protein</fullName>
    </recommendedName>
</protein>
<dbReference type="SUPFAM" id="SSF54236">
    <property type="entry name" value="Ubiquitin-like"/>
    <property type="match status" value="1"/>
</dbReference>
<evidence type="ECO:0000313" key="5">
    <source>
        <dbReference type="EnsemblMetazoa" id="XP_022658433"/>
    </source>
</evidence>
<dbReference type="InterPro" id="IPR000299">
    <property type="entry name" value="FERM_domain"/>
</dbReference>
<accession>A0A7M7JYP5</accession>
<dbReference type="Gene3D" id="2.30.29.30">
    <property type="entry name" value="Pleckstrin-homology domain (PH domain)/Phosphotyrosine-binding domain (PTB)"/>
    <property type="match status" value="1"/>
</dbReference>
<keyword evidence="2" id="KW-0965">Cell junction</keyword>
<evidence type="ECO:0000256" key="2">
    <source>
        <dbReference type="ARBA" id="ARBA00022949"/>
    </source>
</evidence>
<feature type="region of interest" description="Disordered" evidence="3">
    <location>
        <begin position="1"/>
        <end position="31"/>
    </location>
</feature>
<dbReference type="CTD" id="110023"/>
<dbReference type="InterPro" id="IPR019748">
    <property type="entry name" value="FERM_central"/>
</dbReference>
<dbReference type="PROSITE" id="PS50057">
    <property type="entry name" value="FERM_3"/>
    <property type="match status" value="1"/>
</dbReference>
<dbReference type="InterPro" id="IPR029071">
    <property type="entry name" value="Ubiquitin-like_domsf"/>
</dbReference>
<dbReference type="EnsemblMetazoa" id="XM_022802698">
    <property type="protein sequence ID" value="XP_022658433"/>
    <property type="gene ID" value="LOC111249173"/>
</dbReference>
<dbReference type="Pfam" id="PF00373">
    <property type="entry name" value="FERM_M"/>
    <property type="match status" value="1"/>
</dbReference>
<dbReference type="Pfam" id="PF09380">
    <property type="entry name" value="FERM_C"/>
    <property type="match status" value="1"/>
</dbReference>
<comment type="subcellular location">
    <subcellularLocation>
        <location evidence="1">Cell junction</location>
    </subcellularLocation>
</comment>
<feature type="compositionally biased region" description="Polar residues" evidence="3">
    <location>
        <begin position="599"/>
        <end position="612"/>
    </location>
</feature>
<dbReference type="InterPro" id="IPR035963">
    <property type="entry name" value="FERM_2"/>
</dbReference>
<name>A0A7M7JYP5_VARDE</name>
<dbReference type="SMART" id="SM01196">
    <property type="entry name" value="FERM_C"/>
    <property type="match status" value="1"/>
</dbReference>
<evidence type="ECO:0000256" key="3">
    <source>
        <dbReference type="SAM" id="MobiDB-lite"/>
    </source>
</evidence>
<sequence>MELRQAKSNWEPTPRSQQEDHYQGQHRPKIKERCKSLASRLSPFSRRKMGITYSACSEVGEDRSGTVINASDRRVRNISSAMKVDSSIRVSASSNLGTFTSRYQPLERNSDPQNRGQPKPVVLCTGDCAPSTDIADYQYNLLGRRMGRNLRSVFTRCDAPLPLGRKYVAIKLLTNQTLYFAVELKCTVQDIFDQLCCYLGIVDSQLFGLAKQVQSGAVTGESPEFCFVEQGARLAKLAPKGWKGPTSAGLDGHGRPLITLHLRVQYFVDCMMFVQQDRVACQHYYQHVRANLLAHDWAMSQEKAFILASLALQADLGNYDPARHRGRYFQPNQYFPWNIVQTVGESFIVANLPLMHRDHRNLNRGSAQLAFIKESQEFAMHVYRVQQKKSNFDFTLLGVSAQGIQVYQPITTPVLACQSCNVVITRETVFPWSDISKLTFDRRRFEVRLEGRCRQLLKFVYNCPSEAVAGSILELCKRTHQFNMVMQPRLAELRNVERRNRVTKYRESYICEPDETVRPCVHHGGTQTSVKSALLGTNALNSALSRHGSPALSGSDPRISVISSSSSNTTSGVMSDKPQSPESEEEDDSPAPAAVSLESLPSSHLNKDTSGGYSDYGTLENLNKKALSEHNLSYHNKLLSAKNVVAATGGHRGTNTPDAMQSYVITNRGSGYSSRCLASTDEINFSTSLLKSVPETSTLDKAISLDNIALANASFYHHHKPQTDLRIAVSYVDAMKANSEEYLSDSCTPQKATPLYLKNPHAQLRGAPQPATRSTSFAGHQKPRPPPVKPRTKIGISSLSRNPNNKVCSEPELLHLAKSQCDLTSYSSIAAPAASVNVSSDSLDSADVLDEVRLKSSQHNLPFMSALCQDRSLIPKTVPNLRQNPTAGINDSRRFSYCSYLLADSPRSLPAISGGLFKFTSLGNMALTTQLSAIPHPPAPLRQMIPHKLSQENNNPNMQLSHRKAVVF</sequence>
<dbReference type="SUPFAM" id="SSF50729">
    <property type="entry name" value="PH domain-like"/>
    <property type="match status" value="1"/>
</dbReference>
<dbReference type="Proteomes" id="UP000594260">
    <property type="component" value="Unplaced"/>
</dbReference>
<reference evidence="5" key="1">
    <citation type="submission" date="2021-01" db="UniProtKB">
        <authorList>
            <consortium name="EnsemblMetazoa"/>
        </authorList>
    </citation>
    <scope>IDENTIFICATION</scope>
</reference>
<dbReference type="GO" id="GO:0098592">
    <property type="term" value="C:cytoplasmic side of apical plasma membrane"/>
    <property type="evidence" value="ECO:0007669"/>
    <property type="project" value="TreeGrafter"/>
</dbReference>
<dbReference type="RefSeq" id="XP_022658433.1">
    <property type="nucleotide sequence ID" value="XM_022802698.1"/>
</dbReference>
<feature type="domain" description="FERM" evidence="4">
    <location>
        <begin position="166"/>
        <end position="487"/>
    </location>
</feature>
<dbReference type="SUPFAM" id="SSF47031">
    <property type="entry name" value="Second domain of FERM"/>
    <property type="match status" value="1"/>
</dbReference>
<feature type="region of interest" description="Disordered" evidence="3">
    <location>
        <begin position="545"/>
        <end position="613"/>
    </location>
</feature>
<evidence type="ECO:0000313" key="6">
    <source>
        <dbReference type="Proteomes" id="UP000594260"/>
    </source>
</evidence>
<evidence type="ECO:0000259" key="4">
    <source>
        <dbReference type="PROSITE" id="PS50057"/>
    </source>
</evidence>
<keyword evidence="6" id="KW-1185">Reference proteome</keyword>
<dbReference type="InterPro" id="IPR018979">
    <property type="entry name" value="FERM_N"/>
</dbReference>
<dbReference type="GeneID" id="111249173"/>
<dbReference type="Gene3D" id="1.20.80.10">
    <property type="match status" value="1"/>
</dbReference>
<dbReference type="SMART" id="SM00295">
    <property type="entry name" value="B41"/>
    <property type="match status" value="1"/>
</dbReference>
<dbReference type="CDD" id="cd14473">
    <property type="entry name" value="FERM_B-lobe"/>
    <property type="match status" value="1"/>
</dbReference>
<feature type="compositionally biased region" description="Low complexity" evidence="3">
    <location>
        <begin position="553"/>
        <end position="581"/>
    </location>
</feature>
<dbReference type="PANTHER" id="PTHR13429">
    <property type="entry name" value="FERM DOMAIN (PROTEIN4.1-EZRIN-RADIXIN-MOESIN) FAMILY"/>
    <property type="match status" value="1"/>
</dbReference>
<dbReference type="Pfam" id="PF09379">
    <property type="entry name" value="FERM_N"/>
    <property type="match status" value="1"/>
</dbReference>
<evidence type="ECO:0000256" key="1">
    <source>
        <dbReference type="ARBA" id="ARBA00004282"/>
    </source>
</evidence>
<dbReference type="PANTHER" id="PTHR13429:SF5">
    <property type="entry name" value="PROTEIN EXPANDED"/>
    <property type="match status" value="1"/>
</dbReference>
<dbReference type="GO" id="GO:0009887">
    <property type="term" value="P:animal organ morphogenesis"/>
    <property type="evidence" value="ECO:0007669"/>
    <property type="project" value="UniProtKB-ARBA"/>
</dbReference>
<dbReference type="GO" id="GO:0048731">
    <property type="term" value="P:system development"/>
    <property type="evidence" value="ECO:0007669"/>
    <property type="project" value="UniProtKB-ARBA"/>
</dbReference>
<organism evidence="5 6">
    <name type="scientific">Varroa destructor</name>
    <name type="common">Honeybee mite</name>
    <dbReference type="NCBI Taxonomy" id="109461"/>
    <lineage>
        <taxon>Eukaryota</taxon>
        <taxon>Metazoa</taxon>
        <taxon>Ecdysozoa</taxon>
        <taxon>Arthropoda</taxon>
        <taxon>Chelicerata</taxon>
        <taxon>Arachnida</taxon>
        <taxon>Acari</taxon>
        <taxon>Parasitiformes</taxon>
        <taxon>Mesostigmata</taxon>
        <taxon>Gamasina</taxon>
        <taxon>Dermanyssoidea</taxon>
        <taxon>Varroidae</taxon>
        <taxon>Varroa</taxon>
    </lineage>
</organism>
<dbReference type="KEGG" id="vde:111249173"/>
<dbReference type="InParanoid" id="A0A7M7JYP5"/>